<feature type="repeat" description="ANK" evidence="3">
    <location>
        <begin position="698"/>
        <end position="730"/>
    </location>
</feature>
<dbReference type="EMBL" id="CADCXV010000708">
    <property type="protein sequence ID" value="CAB0033404.1"/>
    <property type="molecule type" value="Genomic_DNA"/>
</dbReference>
<dbReference type="PANTHER" id="PTHR24198">
    <property type="entry name" value="ANKYRIN REPEAT AND PROTEIN KINASE DOMAIN-CONTAINING PROTEIN"/>
    <property type="match status" value="1"/>
</dbReference>
<dbReference type="SMART" id="SM00248">
    <property type="entry name" value="ANK"/>
    <property type="match status" value="20"/>
</dbReference>
<feature type="compositionally biased region" description="Basic and acidic residues" evidence="4">
    <location>
        <begin position="103"/>
        <end position="112"/>
    </location>
</feature>
<dbReference type="PROSITE" id="PS50297">
    <property type="entry name" value="ANK_REP_REGION"/>
    <property type="match status" value="10"/>
</dbReference>
<gene>
    <name evidence="5" type="ORF">TBRA_LOCUS5313</name>
</gene>
<protein>
    <submittedName>
        <fullName evidence="5">Uncharacterized protein</fullName>
    </submittedName>
</protein>
<feature type="repeat" description="ANK" evidence="3">
    <location>
        <begin position="845"/>
        <end position="873"/>
    </location>
</feature>
<dbReference type="Proteomes" id="UP000479190">
    <property type="component" value="Unassembled WGS sequence"/>
</dbReference>
<dbReference type="Pfam" id="PF12796">
    <property type="entry name" value="Ank_2"/>
    <property type="match status" value="3"/>
</dbReference>
<dbReference type="InterPro" id="IPR036770">
    <property type="entry name" value="Ankyrin_rpt-contain_sf"/>
</dbReference>
<feature type="repeat" description="ANK" evidence="3">
    <location>
        <begin position="154"/>
        <end position="182"/>
    </location>
</feature>
<keyword evidence="6" id="KW-1185">Reference proteome</keyword>
<feature type="repeat" description="ANK" evidence="3">
    <location>
        <begin position="188"/>
        <end position="220"/>
    </location>
</feature>
<dbReference type="OrthoDB" id="6593077at2759"/>
<evidence type="ECO:0000313" key="6">
    <source>
        <dbReference type="Proteomes" id="UP000479190"/>
    </source>
</evidence>
<feature type="repeat" description="ANK" evidence="3">
    <location>
        <begin position="261"/>
        <end position="293"/>
    </location>
</feature>
<keyword evidence="2 3" id="KW-0040">ANK repeat</keyword>
<dbReference type="InterPro" id="IPR002110">
    <property type="entry name" value="Ankyrin_rpt"/>
</dbReference>
<feature type="repeat" description="ANK" evidence="3">
    <location>
        <begin position="552"/>
        <end position="584"/>
    </location>
</feature>
<sequence>MATRKRKIVNRLELPQDSVAAGDGASSNRRRRVQVADGITASSRRPAARKTVQRRREPVDLVNILSVSSPRRNTRGAASRQRKSTAPPKRTTTRRVTQLQTGYKDEPYLDPRGEPRWRRITPIHHAARRKYYDVVRQLFKIYDRFEVNYTHPSSGLTHFHVACMSGCVDIVERFIESGHNANCLVQQTGDSLLHLALRNKQKEVIELLLKRGGDPNLANAKGETPLHITDREYYDAGCVNTLFEICDEIERSVKVDARDELGYSPLLLAVHSGNAQFVELLLNRGADPNAADKNGSTPLHFIGEGDIDDDVAEIFLRTNNRVRHLQLDPRNQFGCTPLHVALNHGRKSIVESLLRRGVDPNLADAQGLTPLHIICQRDVGDELAEIFLRVTDEVERRVQLDARNQFGNAPLHSALFRGKMNMVESLLKRGADLNLANPKGSTALHIVSNRESNDDSAETLLRMIDDFQLTVPADVLNQWGRTPLHLAASYRHVKFVKSLLSRGADPNLADTEGWTPLHIICKSHVDDDRAEIFLQTVEEVGQRVQLDARNQFGSTPLHFALRRGKRNTVKSLLKRGANLNLANSMGSTCLHIISGKDLDDDSAETYLRMIDDFQLAVQVDVPNKSGYTPLNLSLYWCKKKTAEALLRRGADPNLPYKDVYTPLHIICERYTDDDVAETFLRIVDDTQSTVQLDAPDQWGRTPLHVALYFGNKRAAEALLRRGADPNIADKKGSTVLHRIASRKTDDDLVQKFFEICGDIRRTVQFDAANKFGRTPLHLALRNGHKRLTEWLLRNDANPYWTDLEKSTALHMICKRDEDDADLLKLFFKICDEKNKTVKVDAIDKFGLTPLQWAVANLLPNTVDFLLDNGADLSSFVFPTEHKFRKRFKQKDGKWDKLRLASGALGVVERLENRGYGLNRSDSLKIVKLFAEYGLLEKSEEPEIRSWCDDEEFASRAKEITIVPGLSLYDLLRLRPEEEDKLLTYRDYFEIERSNNLDRIPERYRDTCSTHLCEKMSRGYFRRLGLDSLLDLMPLLPILCCVEIIEKLKNEDLKLVKNCVCSASKCIQIKNKKNLVRSGAPSRQNVVRHILRSQYNPKITKFLEKVFTGARSVTWCTRSTECVSVFRPT</sequence>
<organism evidence="5 6">
    <name type="scientific">Trichogramma brassicae</name>
    <dbReference type="NCBI Taxonomy" id="86971"/>
    <lineage>
        <taxon>Eukaryota</taxon>
        <taxon>Metazoa</taxon>
        <taxon>Ecdysozoa</taxon>
        <taxon>Arthropoda</taxon>
        <taxon>Hexapoda</taxon>
        <taxon>Insecta</taxon>
        <taxon>Pterygota</taxon>
        <taxon>Neoptera</taxon>
        <taxon>Endopterygota</taxon>
        <taxon>Hymenoptera</taxon>
        <taxon>Apocrita</taxon>
        <taxon>Proctotrupomorpha</taxon>
        <taxon>Chalcidoidea</taxon>
        <taxon>Trichogrammatidae</taxon>
        <taxon>Trichogramma</taxon>
    </lineage>
</organism>
<dbReference type="PROSITE" id="PS50088">
    <property type="entry name" value="ANK_REPEAT"/>
    <property type="match status" value="11"/>
</dbReference>
<evidence type="ECO:0000256" key="1">
    <source>
        <dbReference type="ARBA" id="ARBA00022737"/>
    </source>
</evidence>
<reference evidence="5 6" key="1">
    <citation type="submission" date="2020-02" db="EMBL/GenBank/DDBJ databases">
        <authorList>
            <person name="Ferguson B K."/>
        </authorList>
    </citation>
    <scope>NUCLEOTIDE SEQUENCE [LARGE SCALE GENOMIC DNA]</scope>
</reference>
<keyword evidence="1" id="KW-0677">Repeat</keyword>
<name>A0A6H5I7N3_9HYME</name>
<feature type="repeat" description="ANK" evidence="3">
    <location>
        <begin position="771"/>
        <end position="803"/>
    </location>
</feature>
<dbReference type="Pfam" id="PF13857">
    <property type="entry name" value="Ank_5"/>
    <property type="match status" value="4"/>
</dbReference>
<dbReference type="Gene3D" id="1.25.40.20">
    <property type="entry name" value="Ankyrin repeat-containing domain"/>
    <property type="match status" value="5"/>
</dbReference>
<dbReference type="PANTHER" id="PTHR24198:SF165">
    <property type="entry name" value="ANKYRIN REPEAT-CONTAINING PROTEIN-RELATED"/>
    <property type="match status" value="1"/>
</dbReference>
<evidence type="ECO:0000256" key="4">
    <source>
        <dbReference type="SAM" id="MobiDB-lite"/>
    </source>
</evidence>
<feature type="repeat" description="ANK" evidence="3">
    <location>
        <begin position="406"/>
        <end position="438"/>
    </location>
</feature>
<feature type="repeat" description="ANK" evidence="3">
    <location>
        <begin position="333"/>
        <end position="365"/>
    </location>
</feature>
<accession>A0A6H5I7N3</accession>
<dbReference type="PRINTS" id="PR01415">
    <property type="entry name" value="ANKYRIN"/>
</dbReference>
<evidence type="ECO:0000256" key="2">
    <source>
        <dbReference type="ARBA" id="ARBA00023043"/>
    </source>
</evidence>
<feature type="region of interest" description="Disordered" evidence="4">
    <location>
        <begin position="18"/>
        <end position="112"/>
    </location>
</feature>
<evidence type="ECO:0000313" key="5">
    <source>
        <dbReference type="EMBL" id="CAB0033404.1"/>
    </source>
</evidence>
<feature type="repeat" description="ANK" evidence="3">
    <location>
        <begin position="625"/>
        <end position="657"/>
    </location>
</feature>
<proteinExistence type="predicted"/>
<dbReference type="SUPFAM" id="SSF48403">
    <property type="entry name" value="Ankyrin repeat"/>
    <property type="match status" value="3"/>
</dbReference>
<feature type="repeat" description="ANK" evidence="3">
    <location>
        <begin position="479"/>
        <end position="511"/>
    </location>
</feature>
<dbReference type="AlphaFoldDB" id="A0A6H5I7N3"/>
<evidence type="ECO:0000256" key="3">
    <source>
        <dbReference type="PROSITE-ProRule" id="PRU00023"/>
    </source>
</evidence>